<feature type="domain" description="CBM6" evidence="1">
    <location>
        <begin position="250"/>
        <end position="373"/>
    </location>
</feature>
<keyword evidence="3" id="KW-1185">Reference proteome</keyword>
<evidence type="ECO:0000313" key="2">
    <source>
        <dbReference type="EMBL" id="AJQ96631.1"/>
    </source>
</evidence>
<dbReference type="PANTHER" id="PTHR34154:SF3">
    <property type="entry name" value="ALKALI-SENSITIVE LINKAGE PROTEIN 1"/>
    <property type="match status" value="1"/>
</dbReference>
<proteinExistence type="predicted"/>
<dbReference type="InterPro" id="IPR053183">
    <property type="entry name" value="ASL1"/>
</dbReference>
<dbReference type="KEGG" id="gsn:YC6258_04599"/>
<dbReference type="PROSITE" id="PS51175">
    <property type="entry name" value="CBM6"/>
    <property type="match status" value="1"/>
</dbReference>
<dbReference type="Pfam" id="PF11790">
    <property type="entry name" value="Glyco_hydro_cc"/>
    <property type="match status" value="1"/>
</dbReference>
<dbReference type="Pfam" id="PF03422">
    <property type="entry name" value="CBM_6"/>
    <property type="match status" value="1"/>
</dbReference>
<dbReference type="EMBL" id="CP007142">
    <property type="protein sequence ID" value="AJQ96631.1"/>
    <property type="molecule type" value="Genomic_DNA"/>
</dbReference>
<dbReference type="GO" id="GO:0071966">
    <property type="term" value="P:fungal-type cell wall polysaccharide metabolic process"/>
    <property type="evidence" value="ECO:0007669"/>
    <property type="project" value="TreeGrafter"/>
</dbReference>
<sequence>MALKNGIQWWYNWSPQPEADIYDSYQDVGIEFVPMAWDENFDETRLRTYLSTHPDVKYLLGFNEPNFREQANLTPAQVAQYWPKLEAIAADFNLKIVGPAVNFSPGQVDIPGTDDDSSPFEFLDAFFEACPDCQVDYIAVHCYMNNAPAVQWFVSEFASRYERPVWLTEWASWDDGGPANVNEQMNYLATTTRWLENNPNVYRYSWFIGRGNGKDVFPFLDILDGDGELTPLGGLYTHIPATGYRFLVNQRFQAEGGHQGEGYVHQPTTDTSGYVDIVWTSDNGYVDFEMNNETVDGTDKIVDVVIRVANGGDQQTLDLMIDNERKAALTIPNTGADDHWQNVTTQVSIPSGEHTFTIKTRGQGYAINWIELTEQ</sequence>
<dbReference type="HOGENOM" id="CLU_656997_0_0_6"/>
<dbReference type="InterPro" id="IPR008979">
    <property type="entry name" value="Galactose-bd-like_sf"/>
</dbReference>
<dbReference type="InterPro" id="IPR005084">
    <property type="entry name" value="CBM6"/>
</dbReference>
<dbReference type="InterPro" id="IPR017853">
    <property type="entry name" value="GH"/>
</dbReference>
<dbReference type="SUPFAM" id="SSF51445">
    <property type="entry name" value="(Trans)glycosidases"/>
    <property type="match status" value="1"/>
</dbReference>
<dbReference type="InterPro" id="IPR024655">
    <property type="entry name" value="Asl1_glyco_hydro_catalytic"/>
</dbReference>
<dbReference type="Proteomes" id="UP000032266">
    <property type="component" value="Chromosome"/>
</dbReference>
<dbReference type="AlphaFoldDB" id="A0A0C5VQU8"/>
<accession>A0A0C5VQU8</accession>
<dbReference type="GO" id="GO:0030246">
    <property type="term" value="F:carbohydrate binding"/>
    <property type="evidence" value="ECO:0007669"/>
    <property type="project" value="InterPro"/>
</dbReference>
<evidence type="ECO:0000313" key="3">
    <source>
        <dbReference type="Proteomes" id="UP000032266"/>
    </source>
</evidence>
<name>A0A0C5VQU8_9GAMM</name>
<dbReference type="Gene3D" id="3.20.20.80">
    <property type="entry name" value="Glycosidases"/>
    <property type="match status" value="1"/>
</dbReference>
<dbReference type="Gene3D" id="2.60.120.260">
    <property type="entry name" value="Galactose-binding domain-like"/>
    <property type="match status" value="1"/>
</dbReference>
<protein>
    <recommendedName>
        <fullName evidence="1">CBM6 domain-containing protein</fullName>
    </recommendedName>
</protein>
<gene>
    <name evidence="2" type="ORF">YC6258_04599</name>
</gene>
<dbReference type="SUPFAM" id="SSF49785">
    <property type="entry name" value="Galactose-binding domain-like"/>
    <property type="match status" value="1"/>
</dbReference>
<organism evidence="2 3">
    <name type="scientific">Gynuella sunshinyii YC6258</name>
    <dbReference type="NCBI Taxonomy" id="1445510"/>
    <lineage>
        <taxon>Bacteria</taxon>
        <taxon>Pseudomonadati</taxon>
        <taxon>Pseudomonadota</taxon>
        <taxon>Gammaproteobacteria</taxon>
        <taxon>Oceanospirillales</taxon>
        <taxon>Saccharospirillaceae</taxon>
        <taxon>Gynuella</taxon>
    </lineage>
</organism>
<evidence type="ECO:0000259" key="1">
    <source>
        <dbReference type="PROSITE" id="PS51175"/>
    </source>
</evidence>
<dbReference type="STRING" id="1445510.YC6258_04599"/>
<dbReference type="PANTHER" id="PTHR34154">
    <property type="entry name" value="ALKALI-SENSITIVE LINKAGE PROTEIN 1"/>
    <property type="match status" value="1"/>
</dbReference>
<reference evidence="2 3" key="1">
    <citation type="submission" date="2014-01" db="EMBL/GenBank/DDBJ databases">
        <title>Full genme sequencing of cellulolytic bacterium Gynuella sunshinyii YC6258T gen. nov., sp. nov.</title>
        <authorList>
            <person name="Khan H."/>
            <person name="Chung E.J."/>
            <person name="Chung Y.R."/>
        </authorList>
    </citation>
    <scope>NUCLEOTIDE SEQUENCE [LARGE SCALE GENOMIC DNA]</scope>
    <source>
        <strain evidence="2 3">YC6258</strain>
    </source>
</reference>